<dbReference type="GeneID" id="28977855"/>
<accession>A0A0P9EK41</accession>
<evidence type="ECO:0000313" key="3">
    <source>
        <dbReference type="Proteomes" id="UP000053890"/>
    </source>
</evidence>
<name>A0A0P9EK41_RHOGW</name>
<dbReference type="AlphaFoldDB" id="A0A0P9EK41"/>
<feature type="compositionally biased region" description="Basic residues" evidence="1">
    <location>
        <begin position="77"/>
        <end position="86"/>
    </location>
</feature>
<reference evidence="2 3" key="1">
    <citation type="journal article" date="2015" name="Front. Microbiol.">
        <title>Genome sequence of the plant growth promoting endophytic yeast Rhodotorula graminis WP1.</title>
        <authorList>
            <person name="Firrincieli A."/>
            <person name="Otillar R."/>
            <person name="Salamov A."/>
            <person name="Schmutz J."/>
            <person name="Khan Z."/>
            <person name="Redman R.S."/>
            <person name="Fleck N.D."/>
            <person name="Lindquist E."/>
            <person name="Grigoriev I.V."/>
            <person name="Doty S.L."/>
        </authorList>
    </citation>
    <scope>NUCLEOTIDE SEQUENCE [LARGE SCALE GENOMIC DNA]</scope>
    <source>
        <strain evidence="2 3">WP1</strain>
    </source>
</reference>
<feature type="region of interest" description="Disordered" evidence="1">
    <location>
        <begin position="1"/>
        <end position="127"/>
    </location>
</feature>
<feature type="compositionally biased region" description="Basic and acidic residues" evidence="1">
    <location>
        <begin position="1"/>
        <end position="21"/>
    </location>
</feature>
<feature type="compositionally biased region" description="Basic and acidic residues" evidence="1">
    <location>
        <begin position="98"/>
        <end position="108"/>
    </location>
</feature>
<evidence type="ECO:0000256" key="1">
    <source>
        <dbReference type="SAM" id="MobiDB-lite"/>
    </source>
</evidence>
<proteinExistence type="predicted"/>
<sequence length="127" mass="14852">VDFNNDPRGRHLVHFDRPLRREHQRRPLRSEPLLVGHHRRVDRRLVHRPRPRRPPRLLPRVAQAPQAQRAAQETRGHARRGRRRDHRGREGRCGGPEEEARKGEERVRGQGVGRRPCLTSLSAFAPP</sequence>
<evidence type="ECO:0000313" key="2">
    <source>
        <dbReference type="EMBL" id="KPV74031.1"/>
    </source>
</evidence>
<feature type="non-terminal residue" evidence="2">
    <location>
        <position position="1"/>
    </location>
</feature>
<dbReference type="Proteomes" id="UP000053890">
    <property type="component" value="Unassembled WGS sequence"/>
</dbReference>
<gene>
    <name evidence="2" type="ORF">RHOBADRAFT_54601</name>
</gene>
<keyword evidence="3" id="KW-1185">Reference proteome</keyword>
<dbReference type="RefSeq" id="XP_018270080.1">
    <property type="nucleotide sequence ID" value="XM_018417407.1"/>
</dbReference>
<feature type="compositionally biased region" description="Low complexity" evidence="1">
    <location>
        <begin position="58"/>
        <end position="71"/>
    </location>
</feature>
<feature type="non-terminal residue" evidence="2">
    <location>
        <position position="127"/>
    </location>
</feature>
<protein>
    <submittedName>
        <fullName evidence="2">Uncharacterized protein</fullName>
    </submittedName>
</protein>
<organism evidence="2 3">
    <name type="scientific">Rhodotorula graminis (strain WP1)</name>
    <dbReference type="NCBI Taxonomy" id="578459"/>
    <lineage>
        <taxon>Eukaryota</taxon>
        <taxon>Fungi</taxon>
        <taxon>Dikarya</taxon>
        <taxon>Basidiomycota</taxon>
        <taxon>Pucciniomycotina</taxon>
        <taxon>Microbotryomycetes</taxon>
        <taxon>Sporidiobolales</taxon>
        <taxon>Sporidiobolaceae</taxon>
        <taxon>Rhodotorula</taxon>
    </lineage>
</organism>
<dbReference type="EMBL" id="KQ474081">
    <property type="protein sequence ID" value="KPV74031.1"/>
    <property type="molecule type" value="Genomic_DNA"/>
</dbReference>
<feature type="compositionally biased region" description="Basic residues" evidence="1">
    <location>
        <begin position="36"/>
        <end position="55"/>
    </location>
</feature>